<feature type="transmembrane region" description="Helical" evidence="5">
    <location>
        <begin position="268"/>
        <end position="292"/>
    </location>
</feature>
<evidence type="ECO:0000256" key="1">
    <source>
        <dbReference type="ARBA" id="ARBA00004651"/>
    </source>
</evidence>
<evidence type="ECO:0000256" key="4">
    <source>
        <dbReference type="ARBA" id="ARBA00023136"/>
    </source>
</evidence>
<keyword evidence="2 5" id="KW-0812">Transmembrane</keyword>
<dbReference type="EMBL" id="CP136137">
    <property type="protein sequence ID" value="WYY05818.1"/>
    <property type="molecule type" value="Genomic_DNA"/>
</dbReference>
<comment type="subcellular location">
    <subcellularLocation>
        <location evidence="1">Cell membrane</location>
        <topology evidence="1">Multi-pass membrane protein</topology>
    </subcellularLocation>
</comment>
<feature type="transmembrane region" description="Helical" evidence="5">
    <location>
        <begin position="357"/>
        <end position="381"/>
    </location>
</feature>
<evidence type="ECO:0000313" key="8">
    <source>
        <dbReference type="Proteomes" id="UP001479933"/>
    </source>
</evidence>
<evidence type="ECO:0000259" key="6">
    <source>
        <dbReference type="PROSITE" id="PS50850"/>
    </source>
</evidence>
<feature type="transmembrane region" description="Helical" evidence="5">
    <location>
        <begin position="299"/>
        <end position="319"/>
    </location>
</feature>
<feature type="transmembrane region" description="Helical" evidence="5">
    <location>
        <begin position="182"/>
        <end position="200"/>
    </location>
</feature>
<reference evidence="7 8" key="1">
    <citation type="journal article" date="2023" name="Virus Evol.">
        <title>Computational host range prediction-The good, the bad, and the ugly.</title>
        <authorList>
            <person name="Howell A.A."/>
            <person name="Versoza C.J."/>
            <person name="Pfeifer S.P."/>
        </authorList>
    </citation>
    <scope>NUCLEOTIDE SEQUENCE [LARGE SCALE GENOMIC DNA]</scope>
    <source>
        <strain evidence="7 8">1610/1b</strain>
    </source>
</reference>
<dbReference type="RefSeq" id="WP_066164540.1">
    <property type="nucleotide sequence ID" value="NZ_CP136137.1"/>
</dbReference>
<dbReference type="PANTHER" id="PTHR23523">
    <property type="match status" value="1"/>
</dbReference>
<keyword evidence="4 5" id="KW-0472">Membrane</keyword>
<evidence type="ECO:0000256" key="5">
    <source>
        <dbReference type="SAM" id="Phobius"/>
    </source>
</evidence>
<organism evidence="7 8">
    <name type="scientific">Gordonia hydrophobica</name>
    <dbReference type="NCBI Taxonomy" id="40516"/>
    <lineage>
        <taxon>Bacteria</taxon>
        <taxon>Bacillati</taxon>
        <taxon>Actinomycetota</taxon>
        <taxon>Actinomycetes</taxon>
        <taxon>Mycobacteriales</taxon>
        <taxon>Gordoniaceae</taxon>
        <taxon>Gordonia</taxon>
    </lineage>
</organism>
<feature type="transmembrane region" description="Helical" evidence="5">
    <location>
        <begin position="25"/>
        <end position="46"/>
    </location>
</feature>
<dbReference type="InterPro" id="IPR052524">
    <property type="entry name" value="MFS_Cyanate_Porter"/>
</dbReference>
<keyword evidence="3 5" id="KW-1133">Transmembrane helix</keyword>
<keyword evidence="8" id="KW-1185">Reference proteome</keyword>
<feature type="transmembrane region" description="Helical" evidence="5">
    <location>
        <begin position="147"/>
        <end position="170"/>
    </location>
</feature>
<feature type="transmembrane region" description="Helical" evidence="5">
    <location>
        <begin position="325"/>
        <end position="345"/>
    </location>
</feature>
<dbReference type="InterPro" id="IPR011701">
    <property type="entry name" value="MFS"/>
</dbReference>
<dbReference type="InterPro" id="IPR036259">
    <property type="entry name" value="MFS_trans_sf"/>
</dbReference>
<gene>
    <name evidence="7" type="ORF">RVF87_12055</name>
</gene>
<evidence type="ECO:0000313" key="7">
    <source>
        <dbReference type="EMBL" id="WYY05818.1"/>
    </source>
</evidence>
<dbReference type="PROSITE" id="PS50850">
    <property type="entry name" value="MFS"/>
    <property type="match status" value="1"/>
</dbReference>
<feature type="transmembrane region" description="Helical" evidence="5">
    <location>
        <begin position="58"/>
        <end position="81"/>
    </location>
</feature>
<feature type="transmembrane region" description="Helical" evidence="5">
    <location>
        <begin position="117"/>
        <end position="135"/>
    </location>
</feature>
<feature type="transmembrane region" description="Helical" evidence="5">
    <location>
        <begin position="387"/>
        <end position="409"/>
    </location>
</feature>
<name>A0ABZ2TWD0_9ACTN</name>
<dbReference type="SUPFAM" id="SSF103473">
    <property type="entry name" value="MFS general substrate transporter"/>
    <property type="match status" value="1"/>
</dbReference>
<sequence length="433" mass="45895">MTADTARHDLTPPRSARGGGWRGRLVVLIAIVVFALSLRTAVTSIAPLLTRISEEVGFGSSIIGVIGMLPTLMFGAAGVLAPALGRRFGIEQVTLVAVILTGVGIASRSLVHDVWPFLALSCLALFGMGIGNILIPPLVKRYFSDRIALLSTVYITFVQLGTAIPAAVAVPVADAAGWRASLAMWALVPLAALLPWVWVVRERLRTVRTEATLPDDARPASETAVRLPLWRVPMAWGLTLMFGMTSLMTYSIFTWLPSILSDAGGSESLGGAMVALFSAVGFAGTLVAPVLCTKFANPFPFALLFAASWLIGFAGLLWVPLSVTWLWVILIGVGPTTFPMALTLINLRTRTSAGSAALSGFGQGIGYLLACAGPILFGVLHDTTDSWALPFAFLTATVGVMLAGAWVICRPRFLEDQLSSPAVRQSLPNATPR</sequence>
<dbReference type="Gene3D" id="1.20.1250.20">
    <property type="entry name" value="MFS general substrate transporter like domains"/>
    <property type="match status" value="1"/>
</dbReference>
<feature type="transmembrane region" description="Helical" evidence="5">
    <location>
        <begin position="235"/>
        <end position="256"/>
    </location>
</feature>
<dbReference type="InterPro" id="IPR020846">
    <property type="entry name" value="MFS_dom"/>
</dbReference>
<dbReference type="Pfam" id="PF07690">
    <property type="entry name" value="MFS_1"/>
    <property type="match status" value="1"/>
</dbReference>
<feature type="transmembrane region" description="Helical" evidence="5">
    <location>
        <begin position="93"/>
        <end position="111"/>
    </location>
</feature>
<evidence type="ECO:0000256" key="2">
    <source>
        <dbReference type="ARBA" id="ARBA00022692"/>
    </source>
</evidence>
<evidence type="ECO:0000256" key="3">
    <source>
        <dbReference type="ARBA" id="ARBA00022989"/>
    </source>
</evidence>
<accession>A0ABZ2TWD0</accession>
<feature type="domain" description="Major facilitator superfamily (MFS) profile" evidence="6">
    <location>
        <begin position="25"/>
        <end position="413"/>
    </location>
</feature>
<dbReference type="CDD" id="cd17339">
    <property type="entry name" value="MFS_NIMT_CynX_like"/>
    <property type="match status" value="1"/>
</dbReference>
<proteinExistence type="predicted"/>
<protein>
    <submittedName>
        <fullName evidence="7">MFS transporter</fullName>
    </submittedName>
</protein>
<dbReference type="PANTHER" id="PTHR23523:SF2">
    <property type="entry name" value="2-NITROIMIDAZOLE TRANSPORTER"/>
    <property type="match status" value="1"/>
</dbReference>
<dbReference type="Proteomes" id="UP001479933">
    <property type="component" value="Chromosome"/>
</dbReference>